<gene>
    <name evidence="1" type="ORF">GOP47_0017481</name>
</gene>
<proteinExistence type="predicted"/>
<reference evidence="1" key="1">
    <citation type="submission" date="2021-01" db="EMBL/GenBank/DDBJ databases">
        <title>Adiantum capillus-veneris genome.</title>
        <authorList>
            <person name="Fang Y."/>
            <person name="Liao Q."/>
        </authorList>
    </citation>
    <scope>NUCLEOTIDE SEQUENCE</scope>
    <source>
        <strain evidence="1">H3</strain>
        <tissue evidence="1">Leaf</tissue>
    </source>
</reference>
<dbReference type="EMBL" id="JABFUD020000017">
    <property type="protein sequence ID" value="KAI5066953.1"/>
    <property type="molecule type" value="Genomic_DNA"/>
</dbReference>
<evidence type="ECO:0000313" key="1">
    <source>
        <dbReference type="EMBL" id="KAI5066953.1"/>
    </source>
</evidence>
<accession>A0A9D4Z977</accession>
<sequence length="72" mass="8366">MACGWVERVRRRRRDKQGERRQDAAVAPKLRAPLWTIRCSERLADTSNWKQNKRDERLGRQDGGCGRAAVCL</sequence>
<dbReference type="Proteomes" id="UP000886520">
    <property type="component" value="Chromosome 17"/>
</dbReference>
<keyword evidence="2" id="KW-1185">Reference proteome</keyword>
<name>A0A9D4Z977_ADICA</name>
<comment type="caution">
    <text evidence="1">The sequence shown here is derived from an EMBL/GenBank/DDBJ whole genome shotgun (WGS) entry which is preliminary data.</text>
</comment>
<organism evidence="1 2">
    <name type="scientific">Adiantum capillus-veneris</name>
    <name type="common">Maidenhair fern</name>
    <dbReference type="NCBI Taxonomy" id="13818"/>
    <lineage>
        <taxon>Eukaryota</taxon>
        <taxon>Viridiplantae</taxon>
        <taxon>Streptophyta</taxon>
        <taxon>Embryophyta</taxon>
        <taxon>Tracheophyta</taxon>
        <taxon>Polypodiopsida</taxon>
        <taxon>Polypodiidae</taxon>
        <taxon>Polypodiales</taxon>
        <taxon>Pteridineae</taxon>
        <taxon>Pteridaceae</taxon>
        <taxon>Vittarioideae</taxon>
        <taxon>Adiantum</taxon>
    </lineage>
</organism>
<evidence type="ECO:0000313" key="2">
    <source>
        <dbReference type="Proteomes" id="UP000886520"/>
    </source>
</evidence>
<protein>
    <submittedName>
        <fullName evidence="1">Uncharacterized protein</fullName>
    </submittedName>
</protein>
<dbReference type="AlphaFoldDB" id="A0A9D4Z977"/>